<dbReference type="GO" id="GO:0050684">
    <property type="term" value="P:regulation of mRNA processing"/>
    <property type="evidence" value="ECO:0007669"/>
    <property type="project" value="TreeGrafter"/>
</dbReference>
<dbReference type="PANTHER" id="PTHR47634">
    <property type="entry name" value="PROTEIN KINASE DOMAIN-CONTAINING PROTEIN-RELATED"/>
    <property type="match status" value="1"/>
</dbReference>
<protein>
    <recommendedName>
        <fullName evidence="1">non-specific serine/threonine protein kinase</fullName>
        <ecNumber evidence="1">2.7.11.1</ecNumber>
    </recommendedName>
</protein>
<dbReference type="PROSITE" id="PS50011">
    <property type="entry name" value="PROTEIN_KINASE_DOM"/>
    <property type="match status" value="1"/>
</dbReference>
<dbReference type="InterPro" id="IPR000719">
    <property type="entry name" value="Prot_kinase_dom"/>
</dbReference>
<evidence type="ECO:0000256" key="4">
    <source>
        <dbReference type="ARBA" id="ARBA00022741"/>
    </source>
</evidence>
<accession>A0A6A6HQC4</accession>
<keyword evidence="4" id="KW-0547">Nucleotide-binding</keyword>
<evidence type="ECO:0000256" key="5">
    <source>
        <dbReference type="ARBA" id="ARBA00022777"/>
    </source>
</evidence>
<dbReference type="Gene3D" id="1.10.510.10">
    <property type="entry name" value="Transferase(Phosphotransferase) domain 1"/>
    <property type="match status" value="1"/>
</dbReference>
<dbReference type="Gene3D" id="3.30.200.20">
    <property type="entry name" value="Phosphorylase Kinase, domain 1"/>
    <property type="match status" value="1"/>
</dbReference>
<feature type="region of interest" description="Disordered" evidence="9">
    <location>
        <begin position="398"/>
        <end position="418"/>
    </location>
</feature>
<dbReference type="InterPro" id="IPR011009">
    <property type="entry name" value="Kinase-like_dom_sf"/>
</dbReference>
<evidence type="ECO:0000256" key="1">
    <source>
        <dbReference type="ARBA" id="ARBA00012513"/>
    </source>
</evidence>
<dbReference type="PROSITE" id="PS00108">
    <property type="entry name" value="PROTEIN_KINASE_ST"/>
    <property type="match status" value="1"/>
</dbReference>
<dbReference type="OrthoDB" id="5979581at2759"/>
<gene>
    <name evidence="11" type="ORF">BU26DRAFT_611729</name>
</gene>
<keyword evidence="6" id="KW-0067">ATP-binding</keyword>
<comment type="catalytic activity">
    <reaction evidence="8">
        <text>L-seryl-[protein] + ATP = O-phospho-L-seryl-[protein] + ADP + H(+)</text>
        <dbReference type="Rhea" id="RHEA:17989"/>
        <dbReference type="Rhea" id="RHEA-COMP:9863"/>
        <dbReference type="Rhea" id="RHEA-COMP:11604"/>
        <dbReference type="ChEBI" id="CHEBI:15378"/>
        <dbReference type="ChEBI" id="CHEBI:29999"/>
        <dbReference type="ChEBI" id="CHEBI:30616"/>
        <dbReference type="ChEBI" id="CHEBI:83421"/>
        <dbReference type="ChEBI" id="CHEBI:456216"/>
        <dbReference type="EC" id="2.7.11.1"/>
    </reaction>
</comment>
<dbReference type="InterPro" id="IPR051334">
    <property type="entry name" value="SRPK"/>
</dbReference>
<dbReference type="AlphaFoldDB" id="A0A6A6HQC4"/>
<feature type="domain" description="Protein kinase" evidence="10">
    <location>
        <begin position="63"/>
        <end position="413"/>
    </location>
</feature>
<dbReference type="PANTHER" id="PTHR47634:SF9">
    <property type="entry name" value="PROTEIN KINASE DOMAIN-CONTAINING PROTEIN-RELATED"/>
    <property type="match status" value="1"/>
</dbReference>
<name>A0A6A6HQC4_9PLEO</name>
<keyword evidence="3" id="KW-0808">Transferase</keyword>
<evidence type="ECO:0000256" key="3">
    <source>
        <dbReference type="ARBA" id="ARBA00022679"/>
    </source>
</evidence>
<dbReference type="EMBL" id="ML987219">
    <property type="protein sequence ID" value="KAF2240354.1"/>
    <property type="molecule type" value="Genomic_DNA"/>
</dbReference>
<proteinExistence type="predicted"/>
<dbReference type="GO" id="GO:0005737">
    <property type="term" value="C:cytoplasm"/>
    <property type="evidence" value="ECO:0007669"/>
    <property type="project" value="TreeGrafter"/>
</dbReference>
<comment type="catalytic activity">
    <reaction evidence="7">
        <text>L-threonyl-[protein] + ATP = O-phospho-L-threonyl-[protein] + ADP + H(+)</text>
        <dbReference type="Rhea" id="RHEA:46608"/>
        <dbReference type="Rhea" id="RHEA-COMP:11060"/>
        <dbReference type="Rhea" id="RHEA-COMP:11605"/>
        <dbReference type="ChEBI" id="CHEBI:15378"/>
        <dbReference type="ChEBI" id="CHEBI:30013"/>
        <dbReference type="ChEBI" id="CHEBI:30616"/>
        <dbReference type="ChEBI" id="CHEBI:61977"/>
        <dbReference type="ChEBI" id="CHEBI:456216"/>
        <dbReference type="EC" id="2.7.11.1"/>
    </reaction>
</comment>
<dbReference type="EC" id="2.7.11.1" evidence="1"/>
<keyword evidence="12" id="KW-1185">Reference proteome</keyword>
<dbReference type="GO" id="GO:0000245">
    <property type="term" value="P:spliceosomal complex assembly"/>
    <property type="evidence" value="ECO:0007669"/>
    <property type="project" value="TreeGrafter"/>
</dbReference>
<evidence type="ECO:0000259" key="10">
    <source>
        <dbReference type="PROSITE" id="PS50011"/>
    </source>
</evidence>
<organism evidence="11 12">
    <name type="scientific">Trematosphaeria pertusa</name>
    <dbReference type="NCBI Taxonomy" id="390896"/>
    <lineage>
        <taxon>Eukaryota</taxon>
        <taxon>Fungi</taxon>
        <taxon>Dikarya</taxon>
        <taxon>Ascomycota</taxon>
        <taxon>Pezizomycotina</taxon>
        <taxon>Dothideomycetes</taxon>
        <taxon>Pleosporomycetidae</taxon>
        <taxon>Pleosporales</taxon>
        <taxon>Massarineae</taxon>
        <taxon>Trematosphaeriaceae</taxon>
        <taxon>Trematosphaeria</taxon>
    </lineage>
</organism>
<evidence type="ECO:0000256" key="7">
    <source>
        <dbReference type="ARBA" id="ARBA00047899"/>
    </source>
</evidence>
<dbReference type="SUPFAM" id="SSF56112">
    <property type="entry name" value="Protein kinase-like (PK-like)"/>
    <property type="match status" value="1"/>
</dbReference>
<sequence length="418" mass="47831">MAMSLLSRAWRPLFGRSWKPLTFPNKGFVPIPVDKKIEEETLPDYVASRYYPVRIGETFRERYQVVGKLGFGATSTVWLARDLNQCRHVTLKLFINAESMGSELDNELNIYKRIESTPKNSPGRSAVRPLLDSFDVDGPEGKHRCLVHPPLWESVLDLRHRNPVRRLPRPVVAFVLKRLFQALDLLHRECHVAHTDIKEANILLGADESVLSAFEQEELEEPCPRKELDGRTIYLSREFNMPKDVGAPVLCDLGSAVSLDDGAEHREDIQPNVYRAPEVILDIPWTYSVDIWNVGCVVWDLFEGEHLFTGHDPEHETYRGRAHLAEMIALLGPPPPSLLARANLRNKFFSATGEFCGGIPIPESAPLEQRETSLQGEDEKEERDCFLRFMRKMLRWEPEKRSSAGELAEDEWILKQSR</sequence>
<dbReference type="Pfam" id="PF00069">
    <property type="entry name" value="Pkinase"/>
    <property type="match status" value="1"/>
</dbReference>
<dbReference type="GO" id="GO:0005634">
    <property type="term" value="C:nucleus"/>
    <property type="evidence" value="ECO:0007669"/>
    <property type="project" value="TreeGrafter"/>
</dbReference>
<dbReference type="GO" id="GO:0005524">
    <property type="term" value="F:ATP binding"/>
    <property type="evidence" value="ECO:0007669"/>
    <property type="project" value="UniProtKB-KW"/>
</dbReference>
<dbReference type="RefSeq" id="XP_033675358.1">
    <property type="nucleotide sequence ID" value="XM_033836082.1"/>
</dbReference>
<keyword evidence="2" id="KW-0723">Serine/threonine-protein kinase</keyword>
<dbReference type="GeneID" id="54589412"/>
<dbReference type="Proteomes" id="UP000800094">
    <property type="component" value="Unassembled WGS sequence"/>
</dbReference>
<dbReference type="InterPro" id="IPR008271">
    <property type="entry name" value="Ser/Thr_kinase_AS"/>
</dbReference>
<reference evidence="11" key="1">
    <citation type="journal article" date="2020" name="Stud. Mycol.">
        <title>101 Dothideomycetes genomes: a test case for predicting lifestyles and emergence of pathogens.</title>
        <authorList>
            <person name="Haridas S."/>
            <person name="Albert R."/>
            <person name="Binder M."/>
            <person name="Bloem J."/>
            <person name="Labutti K."/>
            <person name="Salamov A."/>
            <person name="Andreopoulos B."/>
            <person name="Baker S."/>
            <person name="Barry K."/>
            <person name="Bills G."/>
            <person name="Bluhm B."/>
            <person name="Cannon C."/>
            <person name="Castanera R."/>
            <person name="Culley D."/>
            <person name="Daum C."/>
            <person name="Ezra D."/>
            <person name="Gonzalez J."/>
            <person name="Henrissat B."/>
            <person name="Kuo A."/>
            <person name="Liang C."/>
            <person name="Lipzen A."/>
            <person name="Lutzoni F."/>
            <person name="Magnuson J."/>
            <person name="Mondo S."/>
            <person name="Nolan M."/>
            <person name="Ohm R."/>
            <person name="Pangilinan J."/>
            <person name="Park H.-J."/>
            <person name="Ramirez L."/>
            <person name="Alfaro M."/>
            <person name="Sun H."/>
            <person name="Tritt A."/>
            <person name="Yoshinaga Y."/>
            <person name="Zwiers L.-H."/>
            <person name="Turgeon B."/>
            <person name="Goodwin S."/>
            <person name="Spatafora J."/>
            <person name="Crous P."/>
            <person name="Grigoriev I."/>
        </authorList>
    </citation>
    <scope>NUCLEOTIDE SEQUENCE</scope>
    <source>
        <strain evidence="11">CBS 122368</strain>
    </source>
</reference>
<evidence type="ECO:0000313" key="12">
    <source>
        <dbReference type="Proteomes" id="UP000800094"/>
    </source>
</evidence>
<keyword evidence="5 11" id="KW-0418">Kinase</keyword>
<evidence type="ECO:0000313" key="11">
    <source>
        <dbReference type="EMBL" id="KAF2240354.1"/>
    </source>
</evidence>
<evidence type="ECO:0000256" key="6">
    <source>
        <dbReference type="ARBA" id="ARBA00022840"/>
    </source>
</evidence>
<evidence type="ECO:0000256" key="2">
    <source>
        <dbReference type="ARBA" id="ARBA00022527"/>
    </source>
</evidence>
<evidence type="ECO:0000256" key="9">
    <source>
        <dbReference type="SAM" id="MobiDB-lite"/>
    </source>
</evidence>
<evidence type="ECO:0000256" key="8">
    <source>
        <dbReference type="ARBA" id="ARBA00048679"/>
    </source>
</evidence>
<dbReference type="GO" id="GO:0004674">
    <property type="term" value="F:protein serine/threonine kinase activity"/>
    <property type="evidence" value="ECO:0007669"/>
    <property type="project" value="UniProtKB-KW"/>
</dbReference>
<dbReference type="SMART" id="SM00220">
    <property type="entry name" value="S_TKc"/>
    <property type="match status" value="1"/>
</dbReference>